<feature type="domain" description="Reverse transcriptase Ty1/copia-type" evidence="1">
    <location>
        <begin position="2"/>
        <end position="45"/>
    </location>
</feature>
<evidence type="ECO:0000313" key="2">
    <source>
        <dbReference type="EMBL" id="GAA0175944.1"/>
    </source>
</evidence>
<dbReference type="InterPro" id="IPR013103">
    <property type="entry name" value="RVT_2"/>
</dbReference>
<protein>
    <recommendedName>
        <fullName evidence="1">Reverse transcriptase Ty1/copia-type domain-containing protein</fullName>
    </recommendedName>
</protein>
<accession>A0AAV3RJ99</accession>
<proteinExistence type="predicted"/>
<evidence type="ECO:0000313" key="3">
    <source>
        <dbReference type="Proteomes" id="UP001454036"/>
    </source>
</evidence>
<dbReference type="AlphaFoldDB" id="A0AAV3RJ99"/>
<organism evidence="2 3">
    <name type="scientific">Lithospermum erythrorhizon</name>
    <name type="common">Purple gromwell</name>
    <name type="synonym">Lithospermum officinale var. erythrorhizon</name>
    <dbReference type="NCBI Taxonomy" id="34254"/>
    <lineage>
        <taxon>Eukaryota</taxon>
        <taxon>Viridiplantae</taxon>
        <taxon>Streptophyta</taxon>
        <taxon>Embryophyta</taxon>
        <taxon>Tracheophyta</taxon>
        <taxon>Spermatophyta</taxon>
        <taxon>Magnoliopsida</taxon>
        <taxon>eudicotyledons</taxon>
        <taxon>Gunneridae</taxon>
        <taxon>Pentapetalae</taxon>
        <taxon>asterids</taxon>
        <taxon>lamiids</taxon>
        <taxon>Boraginales</taxon>
        <taxon>Boraginaceae</taxon>
        <taxon>Boraginoideae</taxon>
        <taxon>Lithospermeae</taxon>
        <taxon>Lithospermum</taxon>
    </lineage>
</organism>
<dbReference type="EMBL" id="BAABME010027669">
    <property type="protein sequence ID" value="GAA0175944.1"/>
    <property type="molecule type" value="Genomic_DNA"/>
</dbReference>
<dbReference type="Proteomes" id="UP001454036">
    <property type="component" value="Unassembled WGS sequence"/>
</dbReference>
<comment type="caution">
    <text evidence="2">The sequence shown here is derived from an EMBL/GenBank/DDBJ whole genome shotgun (WGS) entry which is preliminary data.</text>
</comment>
<name>A0AAV3RJ99_LITER</name>
<sequence length="85" mass="9929">MTSIRFSLSLTAKFDLEVEQLDVKTDFLHGELDEGIYMYQPKGYVEVKRIWCPNCREVYMDSSRHQGNGTRDLIPLCCTMVLKQH</sequence>
<reference evidence="2 3" key="1">
    <citation type="submission" date="2024-01" db="EMBL/GenBank/DDBJ databases">
        <title>The complete chloroplast genome sequence of Lithospermum erythrorhizon: insights into the phylogenetic relationship among Boraginaceae species and the maternal lineages of purple gromwells.</title>
        <authorList>
            <person name="Okada T."/>
            <person name="Watanabe K."/>
        </authorList>
    </citation>
    <scope>NUCLEOTIDE SEQUENCE [LARGE SCALE GENOMIC DNA]</scope>
</reference>
<evidence type="ECO:0000259" key="1">
    <source>
        <dbReference type="Pfam" id="PF07727"/>
    </source>
</evidence>
<gene>
    <name evidence="2" type="ORF">LIER_41997</name>
</gene>
<keyword evidence="3" id="KW-1185">Reference proteome</keyword>
<dbReference type="Pfam" id="PF07727">
    <property type="entry name" value="RVT_2"/>
    <property type="match status" value="1"/>
</dbReference>